<dbReference type="InterPro" id="IPR050187">
    <property type="entry name" value="Lipid_Phosphate_FormReg"/>
</dbReference>
<dbReference type="EMBL" id="CP038254">
    <property type="protein sequence ID" value="QBR84649.1"/>
    <property type="molecule type" value="Genomic_DNA"/>
</dbReference>
<evidence type="ECO:0000313" key="16">
    <source>
        <dbReference type="Proteomes" id="UP000295517"/>
    </source>
</evidence>
<dbReference type="GO" id="GO:0005886">
    <property type="term" value="C:plasma membrane"/>
    <property type="evidence" value="ECO:0007669"/>
    <property type="project" value="TreeGrafter"/>
</dbReference>
<dbReference type="Gene3D" id="3.40.50.10330">
    <property type="entry name" value="Probable inorganic polyphosphate/atp-NAD kinase, domain 1"/>
    <property type="match status" value="1"/>
</dbReference>
<evidence type="ECO:0000256" key="5">
    <source>
        <dbReference type="ARBA" id="ARBA00022741"/>
    </source>
</evidence>
<reference evidence="14 16" key="2">
    <citation type="submission" date="2019-03" db="EMBL/GenBank/DDBJ databases">
        <title>Diverse conjugative elements silence natural transformation in Legionella species.</title>
        <authorList>
            <person name="Durieux I."/>
            <person name="Ginevra C."/>
            <person name="Attaiech L."/>
            <person name="Picq K."/>
            <person name="Juan P.A."/>
            <person name="Jarraud S."/>
            <person name="Charpentier X."/>
        </authorList>
    </citation>
    <scope>NUCLEOTIDE SEQUENCE [LARGE SCALE GENOMIC DNA]</scope>
    <source>
        <strain evidence="14 16">HL-0427-4011</strain>
    </source>
</reference>
<evidence type="ECO:0000313" key="14">
    <source>
        <dbReference type="EMBL" id="QBR84649.1"/>
    </source>
</evidence>
<evidence type="ECO:0000256" key="8">
    <source>
        <dbReference type="ARBA" id="ARBA00022842"/>
    </source>
</evidence>
<evidence type="ECO:0000313" key="13">
    <source>
        <dbReference type="EMBL" id="KTD14299.1"/>
    </source>
</evidence>
<dbReference type="InterPro" id="IPR005218">
    <property type="entry name" value="Diacylglycerol/lipid_kinase"/>
</dbReference>
<keyword evidence="7" id="KW-0067">ATP-binding</keyword>
<evidence type="ECO:0000313" key="15">
    <source>
        <dbReference type="Proteomes" id="UP000054761"/>
    </source>
</evidence>
<sequence length="306" mass="34209">MSRKIAVVINPIAGKGKGRKIWQAMSAGLHALFDNVDYRMSNHVDDIKLLTQSLLEEKPDYLLVIGGDGTLSSALNGMISTDKWRVSKTLLAYFNAGSGGDYARQFPIQRVTEFLGRLKHHQQINTNVGKIVFANESVHYFINVASCGFSAYVAQLTQKSTWLKKLGGRVNYFLHALMGLMKYSQTRVRVSIDNYFSREFNLLLMAVCNGQYFGGQMHVAPMAKVDDALLDVAIFHDFNKSSAVLKLRKIYSGKHILEPNVHYLQAKKVRIESLDSKPLFVEADGELVGQTPVSFELLNHPVGIIL</sequence>
<dbReference type="Pfam" id="PF00781">
    <property type="entry name" value="DAGK_cat"/>
    <property type="match status" value="1"/>
</dbReference>
<evidence type="ECO:0000256" key="11">
    <source>
        <dbReference type="ARBA" id="ARBA00023264"/>
    </source>
</evidence>
<evidence type="ECO:0000256" key="2">
    <source>
        <dbReference type="ARBA" id="ARBA00022516"/>
    </source>
</evidence>
<dbReference type="InterPro" id="IPR045540">
    <property type="entry name" value="YegS/DAGK_C"/>
</dbReference>
<evidence type="ECO:0000256" key="9">
    <source>
        <dbReference type="ARBA" id="ARBA00023098"/>
    </source>
</evidence>
<dbReference type="EMBL" id="LNYH01000149">
    <property type="protein sequence ID" value="KTD14299.1"/>
    <property type="molecule type" value="Genomic_DNA"/>
</dbReference>
<dbReference type="InterPro" id="IPR001206">
    <property type="entry name" value="Diacylglycerol_kinase_cat_dom"/>
</dbReference>
<dbReference type="GO" id="GO:0046872">
    <property type="term" value="F:metal ion binding"/>
    <property type="evidence" value="ECO:0007669"/>
    <property type="project" value="UniProtKB-KW"/>
</dbReference>
<reference evidence="13 15" key="1">
    <citation type="submission" date="2015-11" db="EMBL/GenBank/DDBJ databases">
        <title>Genomic analysis of 38 Legionella species identifies large and diverse effector repertoires.</title>
        <authorList>
            <person name="Burstein D."/>
            <person name="Amaro F."/>
            <person name="Zusman T."/>
            <person name="Lifshitz Z."/>
            <person name="Cohen O."/>
            <person name="Gilbert J.A."/>
            <person name="Pupko T."/>
            <person name="Shuman H.A."/>
            <person name="Segal G."/>
        </authorList>
    </citation>
    <scope>NUCLEOTIDE SEQUENCE [LARGE SCALE GENOMIC DNA]</scope>
    <source>
        <strain evidence="13 15">Bercovier 4</strain>
    </source>
</reference>
<dbReference type="STRING" id="454.Lisr_2527"/>
<dbReference type="GO" id="GO:0005524">
    <property type="term" value="F:ATP binding"/>
    <property type="evidence" value="ECO:0007669"/>
    <property type="project" value="UniProtKB-KW"/>
</dbReference>
<keyword evidence="4" id="KW-0479">Metal-binding</keyword>
<evidence type="ECO:0000256" key="6">
    <source>
        <dbReference type="ARBA" id="ARBA00022777"/>
    </source>
</evidence>
<proteinExistence type="predicted"/>
<keyword evidence="8" id="KW-0460">Magnesium</keyword>
<dbReference type="OrthoDB" id="142078at2"/>
<dbReference type="InterPro" id="IPR017438">
    <property type="entry name" value="ATP-NAD_kinase_N"/>
</dbReference>
<dbReference type="Pfam" id="PF19279">
    <property type="entry name" value="YegS_C"/>
    <property type="match status" value="1"/>
</dbReference>
<dbReference type="PANTHER" id="PTHR12358">
    <property type="entry name" value="SPHINGOSINE KINASE"/>
    <property type="match status" value="1"/>
</dbReference>
<keyword evidence="9" id="KW-0443">Lipid metabolism</keyword>
<name>A0A0W0V2G0_9GAMM</name>
<keyword evidence="6 14" id="KW-0418">Kinase</keyword>
<dbReference type="NCBIfam" id="TIGR00147">
    <property type="entry name" value="YegS/Rv2252/BmrU family lipid kinase"/>
    <property type="match status" value="1"/>
</dbReference>
<dbReference type="Proteomes" id="UP000295517">
    <property type="component" value="Chromosome"/>
</dbReference>
<dbReference type="GO" id="GO:0016301">
    <property type="term" value="F:kinase activity"/>
    <property type="evidence" value="ECO:0007669"/>
    <property type="project" value="UniProtKB-KW"/>
</dbReference>
<dbReference type="SUPFAM" id="SSF111331">
    <property type="entry name" value="NAD kinase/diacylglycerol kinase-like"/>
    <property type="match status" value="1"/>
</dbReference>
<evidence type="ECO:0000256" key="4">
    <source>
        <dbReference type="ARBA" id="ARBA00022723"/>
    </source>
</evidence>
<evidence type="ECO:0000256" key="1">
    <source>
        <dbReference type="ARBA" id="ARBA00001946"/>
    </source>
</evidence>
<protein>
    <submittedName>
        <fullName evidence="14">Diacylglycerol kinase family lipid kinase</fullName>
    </submittedName>
    <submittedName>
        <fullName evidence="13">Transcriptional regulator</fullName>
    </submittedName>
</protein>
<keyword evidence="5" id="KW-0547">Nucleotide-binding</keyword>
<gene>
    <name evidence="14" type="ORF">E3983_09910</name>
    <name evidence="13" type="ORF">Lisr_2527</name>
</gene>
<dbReference type="PROSITE" id="PS50146">
    <property type="entry name" value="DAGK"/>
    <property type="match status" value="1"/>
</dbReference>
<keyword evidence="11" id="KW-1208">Phospholipid metabolism</keyword>
<evidence type="ECO:0000259" key="12">
    <source>
        <dbReference type="PROSITE" id="PS50146"/>
    </source>
</evidence>
<dbReference type="AlphaFoldDB" id="A0A0W0V2G0"/>
<dbReference type="PANTHER" id="PTHR12358:SF106">
    <property type="entry name" value="LIPID KINASE YEGS"/>
    <property type="match status" value="1"/>
</dbReference>
<organism evidence="13 15">
    <name type="scientific">Legionella israelensis</name>
    <dbReference type="NCBI Taxonomy" id="454"/>
    <lineage>
        <taxon>Bacteria</taxon>
        <taxon>Pseudomonadati</taxon>
        <taxon>Pseudomonadota</taxon>
        <taxon>Gammaproteobacteria</taxon>
        <taxon>Legionellales</taxon>
        <taxon>Legionellaceae</taxon>
        <taxon>Legionella</taxon>
    </lineage>
</organism>
<accession>A0A0W0V2G0</accession>
<keyword evidence="10" id="KW-0594">Phospholipid biosynthesis</keyword>
<dbReference type="PATRIC" id="fig|454.4.peg.2764"/>
<dbReference type="InterPro" id="IPR016064">
    <property type="entry name" value="NAD/diacylglycerol_kinase_sf"/>
</dbReference>
<comment type="cofactor">
    <cofactor evidence="1">
        <name>Mg(2+)</name>
        <dbReference type="ChEBI" id="CHEBI:18420"/>
    </cofactor>
</comment>
<evidence type="ECO:0000256" key="10">
    <source>
        <dbReference type="ARBA" id="ARBA00023209"/>
    </source>
</evidence>
<feature type="domain" description="DAGKc" evidence="12">
    <location>
        <begin position="1"/>
        <end position="135"/>
    </location>
</feature>
<keyword evidence="2" id="KW-0444">Lipid biosynthesis</keyword>
<dbReference type="Proteomes" id="UP000054761">
    <property type="component" value="Unassembled WGS sequence"/>
</dbReference>
<dbReference type="RefSeq" id="WP_058502810.1">
    <property type="nucleotide sequence ID" value="NZ_CAAAJA010000011.1"/>
</dbReference>
<evidence type="ECO:0000256" key="3">
    <source>
        <dbReference type="ARBA" id="ARBA00022679"/>
    </source>
</evidence>
<evidence type="ECO:0000256" key="7">
    <source>
        <dbReference type="ARBA" id="ARBA00022840"/>
    </source>
</evidence>
<keyword evidence="15" id="KW-1185">Reference proteome</keyword>
<keyword evidence="3" id="KW-0808">Transferase</keyword>
<dbReference type="GO" id="GO:0008654">
    <property type="term" value="P:phospholipid biosynthetic process"/>
    <property type="evidence" value="ECO:0007669"/>
    <property type="project" value="UniProtKB-KW"/>
</dbReference>
<dbReference type="Gene3D" id="2.60.200.40">
    <property type="match status" value="1"/>
</dbReference>